<accession>A0A841KI52</accession>
<dbReference type="AlphaFoldDB" id="A0A841KI52"/>
<evidence type="ECO:0000256" key="1">
    <source>
        <dbReference type="SAM" id="Phobius"/>
    </source>
</evidence>
<comment type="caution">
    <text evidence="2">The sequence shown here is derived from an EMBL/GenBank/DDBJ whole genome shotgun (WGS) entry which is preliminary data.</text>
</comment>
<proteinExistence type="predicted"/>
<sequence length="51" mass="6005">MGEYVWFFAIVVGPLLFAAAVIYGLTRRRLRAGERGRQHRKVEELYGERHE</sequence>
<evidence type="ECO:0000313" key="3">
    <source>
        <dbReference type="Proteomes" id="UP000588017"/>
    </source>
</evidence>
<keyword evidence="3" id="KW-1185">Reference proteome</keyword>
<name>A0A841KI52_9HYPH</name>
<feature type="transmembrane region" description="Helical" evidence="1">
    <location>
        <begin position="6"/>
        <end position="25"/>
    </location>
</feature>
<protein>
    <recommendedName>
        <fullName evidence="4">Heme exporter protein D</fullName>
    </recommendedName>
</protein>
<organism evidence="2 3">
    <name type="scientific">Chelatococcus composti</name>
    <dbReference type="NCBI Taxonomy" id="1743235"/>
    <lineage>
        <taxon>Bacteria</taxon>
        <taxon>Pseudomonadati</taxon>
        <taxon>Pseudomonadota</taxon>
        <taxon>Alphaproteobacteria</taxon>
        <taxon>Hyphomicrobiales</taxon>
        <taxon>Chelatococcaceae</taxon>
        <taxon>Chelatococcus</taxon>
    </lineage>
</organism>
<gene>
    <name evidence="2" type="ORF">HNQ73_002566</name>
</gene>
<keyword evidence="1" id="KW-0812">Transmembrane</keyword>
<dbReference type="RefSeq" id="WP_183335236.1">
    <property type="nucleotide sequence ID" value="NZ_BMHX01000005.1"/>
</dbReference>
<keyword evidence="1" id="KW-0472">Membrane</keyword>
<reference evidence="2 3" key="1">
    <citation type="submission" date="2020-08" db="EMBL/GenBank/DDBJ databases">
        <title>Genomic Encyclopedia of Type Strains, Phase IV (KMG-IV): sequencing the most valuable type-strain genomes for metagenomic binning, comparative biology and taxonomic classification.</title>
        <authorList>
            <person name="Goeker M."/>
        </authorList>
    </citation>
    <scope>NUCLEOTIDE SEQUENCE [LARGE SCALE GENOMIC DNA]</scope>
    <source>
        <strain evidence="2 3">DSM 101465</strain>
    </source>
</reference>
<evidence type="ECO:0000313" key="2">
    <source>
        <dbReference type="EMBL" id="MBB6168929.1"/>
    </source>
</evidence>
<dbReference type="Proteomes" id="UP000588017">
    <property type="component" value="Unassembled WGS sequence"/>
</dbReference>
<keyword evidence="1" id="KW-1133">Transmembrane helix</keyword>
<evidence type="ECO:0008006" key="4">
    <source>
        <dbReference type="Google" id="ProtNLM"/>
    </source>
</evidence>
<dbReference type="EMBL" id="JACHEH010000005">
    <property type="protein sequence ID" value="MBB6168929.1"/>
    <property type="molecule type" value="Genomic_DNA"/>
</dbReference>